<protein>
    <submittedName>
        <fullName evidence="1">Uncharacterized protein</fullName>
    </submittedName>
</protein>
<reference evidence="1" key="1">
    <citation type="submission" date="2018-02" db="EMBL/GenBank/DDBJ databases">
        <title>Rhizophora mucronata_Transcriptome.</title>
        <authorList>
            <person name="Meera S.P."/>
            <person name="Sreeshan A."/>
            <person name="Augustine A."/>
        </authorList>
    </citation>
    <scope>NUCLEOTIDE SEQUENCE</scope>
    <source>
        <tissue evidence="1">Leaf</tissue>
    </source>
</reference>
<dbReference type="AlphaFoldDB" id="A0A2P2IR45"/>
<dbReference type="EMBL" id="GGEC01003218">
    <property type="protein sequence ID" value="MBW83701.1"/>
    <property type="molecule type" value="Transcribed_RNA"/>
</dbReference>
<name>A0A2P2IR45_RHIMU</name>
<evidence type="ECO:0000313" key="1">
    <source>
        <dbReference type="EMBL" id="MBW83701.1"/>
    </source>
</evidence>
<organism evidence="1">
    <name type="scientific">Rhizophora mucronata</name>
    <name type="common">Asiatic mangrove</name>
    <dbReference type="NCBI Taxonomy" id="61149"/>
    <lineage>
        <taxon>Eukaryota</taxon>
        <taxon>Viridiplantae</taxon>
        <taxon>Streptophyta</taxon>
        <taxon>Embryophyta</taxon>
        <taxon>Tracheophyta</taxon>
        <taxon>Spermatophyta</taxon>
        <taxon>Magnoliopsida</taxon>
        <taxon>eudicotyledons</taxon>
        <taxon>Gunneridae</taxon>
        <taxon>Pentapetalae</taxon>
        <taxon>rosids</taxon>
        <taxon>fabids</taxon>
        <taxon>Malpighiales</taxon>
        <taxon>Rhizophoraceae</taxon>
        <taxon>Rhizophora</taxon>
    </lineage>
</organism>
<proteinExistence type="predicted"/>
<accession>A0A2P2IR45</accession>
<sequence length="34" mass="3939">MIAKISRKNETQWNKAILVSPRDCRRNTPPTEAI</sequence>